<dbReference type="GO" id="GO:0005886">
    <property type="term" value="C:plasma membrane"/>
    <property type="evidence" value="ECO:0007669"/>
    <property type="project" value="TreeGrafter"/>
</dbReference>
<proteinExistence type="inferred from homology"/>
<comment type="similarity">
    <text evidence="2">Belongs to the acyl-CoA dehydrogenase family.</text>
</comment>
<sequence length="756" mass="81553">MSTVKSQIGFAPIQLSDEERELVTTVRQFARRNGFVPSGDSPTRGGFDREFSVKLADRGWVGMTIPVEYGGTDRSGVERCLVISELLAAGAPLGAHWTADRQTAPSLLLNGPESLRQALLPEIAAGRCLMAGGFSEPDAGSDLASVRTRARKVDGGWRINGRKIWTTDAHRADYIEVLCRTSDSPKKHEGLSLLVVPMDAEGLDVRPIEGMDGEKHFNEVFLDDVFAHDDWLIGEEGSGWKQLTAELALERSGPERYLTTFPLFEAFVESRTLAGDSNTAHELIGRIIAQQMGLREMSLSIARQVELGGSPVAEAAMAKDLGTELEQLLVDELWAFRDEELSPGPAAERLHTFLDINRLRSAVFTTAGGTNEVLRLLVGRQLDKWAKTRRDWVLRSPLAETVYGLAKGIFDDDPEARSAPRGAQDPGSARLLGILREGEFLGVSVPEELGGGGGSYQDALDVIASAAYAGVSTPVIEGPVLAGFLLTHVARPFPWDSDLAVHASGDLVAEIRDGQTLLSGRLDSLRWAEYATSIVVTVESAGRSYIATVDVADLDIENSGVDIAGEPASTARLSDVVARTFDDSGLSHAELTGELGKRARLARAAALAAALQRSAEITIEYAGQREQFGKPISHFQAVQTHLTRLASEAQRVAVLVDAARERVEKDGRFPAGIIAAAKVLTGEAAIVAARTAHQVHGAIGVTMEYPLQRYSKRLWSWSLADGTTEESARMLGRKACAMDLGAWRLITSTDDGDENA</sequence>
<protein>
    <submittedName>
        <fullName evidence="9">Acyl-CoA dehydrogenase</fullName>
    </submittedName>
</protein>
<comment type="cofactor">
    <cofactor evidence="1">
        <name>FAD</name>
        <dbReference type="ChEBI" id="CHEBI:57692"/>
    </cofactor>
</comment>
<evidence type="ECO:0000259" key="7">
    <source>
        <dbReference type="Pfam" id="PF02770"/>
    </source>
</evidence>
<evidence type="ECO:0000256" key="5">
    <source>
        <dbReference type="ARBA" id="ARBA00023002"/>
    </source>
</evidence>
<dbReference type="GO" id="GO:0050660">
    <property type="term" value="F:flavin adenine dinucleotide binding"/>
    <property type="evidence" value="ECO:0007669"/>
    <property type="project" value="InterPro"/>
</dbReference>
<keyword evidence="5" id="KW-0560">Oxidoreductase</keyword>
<dbReference type="PANTHER" id="PTHR43292">
    <property type="entry name" value="ACYL-COA DEHYDROGENASE"/>
    <property type="match status" value="1"/>
</dbReference>
<evidence type="ECO:0000256" key="1">
    <source>
        <dbReference type="ARBA" id="ARBA00001974"/>
    </source>
</evidence>
<feature type="domain" description="Acyl-CoA dehydrogenase/oxidase C-terminal" evidence="6">
    <location>
        <begin position="598"/>
        <end position="733"/>
    </location>
</feature>
<dbReference type="Gene3D" id="1.20.140.10">
    <property type="entry name" value="Butyryl-CoA Dehydrogenase, subunit A, domain 3"/>
    <property type="match status" value="2"/>
</dbReference>
<evidence type="ECO:0000259" key="6">
    <source>
        <dbReference type="Pfam" id="PF00441"/>
    </source>
</evidence>
<accession>A0A1H4IM74</accession>
<dbReference type="InterPro" id="IPR013786">
    <property type="entry name" value="AcylCoA_DH/ox_N"/>
</dbReference>
<dbReference type="InterPro" id="IPR037069">
    <property type="entry name" value="AcylCoA_DH/ox_N_sf"/>
</dbReference>
<dbReference type="Proteomes" id="UP000183407">
    <property type="component" value="Unassembled WGS sequence"/>
</dbReference>
<dbReference type="EMBL" id="FNTL01000002">
    <property type="protein sequence ID" value="SEB35147.1"/>
    <property type="molecule type" value="Genomic_DNA"/>
</dbReference>
<evidence type="ECO:0000256" key="3">
    <source>
        <dbReference type="ARBA" id="ARBA00022630"/>
    </source>
</evidence>
<feature type="domain" description="Acyl-CoA oxidase/dehydrogenase middle" evidence="7">
    <location>
        <begin position="133"/>
        <end position="225"/>
    </location>
</feature>
<dbReference type="InterPro" id="IPR036250">
    <property type="entry name" value="AcylCo_DH-like_C"/>
</dbReference>
<dbReference type="SUPFAM" id="SSF47203">
    <property type="entry name" value="Acyl-CoA dehydrogenase C-terminal domain-like"/>
    <property type="match status" value="2"/>
</dbReference>
<evidence type="ECO:0000256" key="2">
    <source>
        <dbReference type="ARBA" id="ARBA00009347"/>
    </source>
</evidence>
<dbReference type="Pfam" id="PF02770">
    <property type="entry name" value="Acyl-CoA_dh_M"/>
    <property type="match status" value="1"/>
</dbReference>
<dbReference type="InterPro" id="IPR052161">
    <property type="entry name" value="Mycobact_Acyl-CoA_DH"/>
</dbReference>
<dbReference type="GO" id="GO:0016627">
    <property type="term" value="F:oxidoreductase activity, acting on the CH-CH group of donors"/>
    <property type="evidence" value="ECO:0007669"/>
    <property type="project" value="InterPro"/>
</dbReference>
<organism evidence="9 10">
    <name type="scientific">Rhodococcus jostii</name>
    <dbReference type="NCBI Taxonomy" id="132919"/>
    <lineage>
        <taxon>Bacteria</taxon>
        <taxon>Bacillati</taxon>
        <taxon>Actinomycetota</taxon>
        <taxon>Actinomycetes</taxon>
        <taxon>Mycobacteriales</taxon>
        <taxon>Nocardiaceae</taxon>
        <taxon>Rhodococcus</taxon>
    </lineage>
</organism>
<dbReference type="Pfam" id="PF02771">
    <property type="entry name" value="Acyl-CoA_dh_N"/>
    <property type="match status" value="1"/>
</dbReference>
<evidence type="ECO:0000313" key="9">
    <source>
        <dbReference type="EMBL" id="SEB35147.1"/>
    </source>
</evidence>
<dbReference type="PANTHER" id="PTHR43292:SF4">
    <property type="entry name" value="ACYL-COA DEHYDROGENASE FADE34"/>
    <property type="match status" value="1"/>
</dbReference>
<name>A0A1H4IM74_RHOJO</name>
<evidence type="ECO:0000313" key="10">
    <source>
        <dbReference type="Proteomes" id="UP000183407"/>
    </source>
</evidence>
<evidence type="ECO:0000259" key="8">
    <source>
        <dbReference type="Pfam" id="PF02771"/>
    </source>
</evidence>
<dbReference type="SUPFAM" id="SSF56645">
    <property type="entry name" value="Acyl-CoA dehydrogenase NM domain-like"/>
    <property type="match status" value="2"/>
</dbReference>
<keyword evidence="3" id="KW-0285">Flavoprotein</keyword>
<feature type="domain" description="Acyl-CoA dehydrogenase/oxidase N-terminal" evidence="8">
    <location>
        <begin position="16"/>
        <end position="126"/>
    </location>
</feature>
<dbReference type="Pfam" id="PF00441">
    <property type="entry name" value="Acyl-CoA_dh_1"/>
    <property type="match status" value="1"/>
</dbReference>
<dbReference type="InterPro" id="IPR006091">
    <property type="entry name" value="Acyl-CoA_Oxase/DH_mid-dom"/>
</dbReference>
<keyword evidence="4" id="KW-0274">FAD</keyword>
<dbReference type="Gene3D" id="1.10.540.10">
    <property type="entry name" value="Acyl-CoA dehydrogenase/oxidase, N-terminal domain"/>
    <property type="match status" value="2"/>
</dbReference>
<reference evidence="10" key="1">
    <citation type="submission" date="2016-10" db="EMBL/GenBank/DDBJ databases">
        <authorList>
            <person name="Varghese N."/>
        </authorList>
    </citation>
    <scope>NUCLEOTIDE SEQUENCE [LARGE SCALE GENOMIC DNA]</scope>
    <source>
        <strain evidence="10">DSM 44719</strain>
    </source>
</reference>
<dbReference type="RefSeq" id="WP_073366249.1">
    <property type="nucleotide sequence ID" value="NZ_JBHLVE010000030.1"/>
</dbReference>
<dbReference type="AlphaFoldDB" id="A0A1H4IM74"/>
<dbReference type="InterPro" id="IPR009100">
    <property type="entry name" value="AcylCoA_DH/oxidase_NM_dom_sf"/>
</dbReference>
<dbReference type="InterPro" id="IPR009075">
    <property type="entry name" value="AcylCo_DH/oxidase_C"/>
</dbReference>
<evidence type="ECO:0000256" key="4">
    <source>
        <dbReference type="ARBA" id="ARBA00022827"/>
    </source>
</evidence>
<dbReference type="InterPro" id="IPR046373">
    <property type="entry name" value="Acyl-CoA_Oxase/DH_mid-dom_sf"/>
</dbReference>
<gene>
    <name evidence="9" type="ORF">SAMN04490220_0242</name>
</gene>
<dbReference type="Gene3D" id="2.40.110.10">
    <property type="entry name" value="Butyryl-CoA Dehydrogenase, subunit A, domain 2"/>
    <property type="match status" value="1"/>
</dbReference>